<organism evidence="1">
    <name type="scientific">marine sediment metagenome</name>
    <dbReference type="NCBI Taxonomy" id="412755"/>
    <lineage>
        <taxon>unclassified sequences</taxon>
        <taxon>metagenomes</taxon>
        <taxon>ecological metagenomes</taxon>
    </lineage>
</organism>
<evidence type="ECO:0000313" key="1">
    <source>
        <dbReference type="EMBL" id="GAF98869.1"/>
    </source>
</evidence>
<dbReference type="AlphaFoldDB" id="X0U042"/>
<comment type="caution">
    <text evidence="1">The sequence shown here is derived from an EMBL/GenBank/DDBJ whole genome shotgun (WGS) entry which is preliminary data.</text>
</comment>
<name>X0U042_9ZZZZ</name>
<feature type="non-terminal residue" evidence="1">
    <location>
        <position position="68"/>
    </location>
</feature>
<reference evidence="1" key="1">
    <citation type="journal article" date="2014" name="Front. Microbiol.">
        <title>High frequency of phylogenetically diverse reductive dehalogenase-homologous genes in deep subseafloor sedimentary metagenomes.</title>
        <authorList>
            <person name="Kawai M."/>
            <person name="Futagami T."/>
            <person name="Toyoda A."/>
            <person name="Takaki Y."/>
            <person name="Nishi S."/>
            <person name="Hori S."/>
            <person name="Arai W."/>
            <person name="Tsubouchi T."/>
            <person name="Morono Y."/>
            <person name="Uchiyama I."/>
            <person name="Ito T."/>
            <person name="Fujiyama A."/>
            <person name="Inagaki F."/>
            <person name="Takami H."/>
        </authorList>
    </citation>
    <scope>NUCLEOTIDE SEQUENCE</scope>
    <source>
        <strain evidence="1">Expedition CK06-06</strain>
    </source>
</reference>
<sequence length="68" mass="7687">MLKGYGTNFGESYGLEIVHEPADDGLTRPGMVTTKAEGIRNLDDVKELRYIFERMIEHMSGAKVKVDR</sequence>
<gene>
    <name evidence="1" type="ORF">S01H1_20149</name>
</gene>
<accession>X0U042</accession>
<protein>
    <submittedName>
        <fullName evidence="1">Uncharacterized protein</fullName>
    </submittedName>
</protein>
<proteinExistence type="predicted"/>
<dbReference type="EMBL" id="BARS01010981">
    <property type="protein sequence ID" value="GAF98869.1"/>
    <property type="molecule type" value="Genomic_DNA"/>
</dbReference>